<keyword evidence="4" id="KW-0378">Hydrolase</keyword>
<comment type="similarity">
    <text evidence="1">Belongs to the FAH family.</text>
</comment>
<proteinExistence type="inferred from homology"/>
<dbReference type="EMBL" id="VFOM01000001">
    <property type="protein sequence ID" value="TQL46974.1"/>
    <property type="molecule type" value="Genomic_DNA"/>
</dbReference>
<dbReference type="InterPro" id="IPR036663">
    <property type="entry name" value="Fumarylacetoacetase_C_sf"/>
</dbReference>
<sequence length="280" mass="29979">MKLATLRAEARPGSSTVAVRIDGDAAVEIDGFTDVGALLATEGWRDTAAAASGASHALADIEPQRWAPVVPKPGKIVCVGLNYGTHITEMGRELPVHPTLFAKFPEALIGPFDDVEMPAISNEVDWEAELAVIIGAPARRVTEGEATAHIAGYAVLNDVTMRDYQYRTLQWLQGKTFENTTPFGPYLVTTDEWQLGPDMRCIVDGDTVQDTTTADLVFTPEKLVSYISDIVTLNAGDVIATGTTGGVGHARKPARYLKDGSILETEIDGLGAQRNLAKSV</sequence>
<dbReference type="GO" id="GO:0046872">
    <property type="term" value="F:metal ion binding"/>
    <property type="evidence" value="ECO:0007669"/>
    <property type="project" value="UniProtKB-KW"/>
</dbReference>
<dbReference type="PANTHER" id="PTHR42796:SF4">
    <property type="entry name" value="FUMARYLACETOACETATE HYDROLASE DOMAIN-CONTAINING PROTEIN 2A"/>
    <property type="match status" value="1"/>
</dbReference>
<dbReference type="RefSeq" id="WP_141879278.1">
    <property type="nucleotide sequence ID" value="NZ_VFOM01000001.1"/>
</dbReference>
<dbReference type="GO" id="GO:0019752">
    <property type="term" value="P:carboxylic acid metabolic process"/>
    <property type="evidence" value="ECO:0007669"/>
    <property type="project" value="UniProtKB-ARBA"/>
</dbReference>
<gene>
    <name evidence="4" type="ORF">FB562_0015</name>
</gene>
<dbReference type="OrthoDB" id="9805307at2"/>
<keyword evidence="2" id="KW-0479">Metal-binding</keyword>
<dbReference type="Proteomes" id="UP000317998">
    <property type="component" value="Unassembled WGS sequence"/>
</dbReference>
<dbReference type="Pfam" id="PF01557">
    <property type="entry name" value="FAA_hydrolase"/>
    <property type="match status" value="1"/>
</dbReference>
<dbReference type="AlphaFoldDB" id="A0A542YG65"/>
<evidence type="ECO:0000313" key="4">
    <source>
        <dbReference type="EMBL" id="TQL46974.1"/>
    </source>
</evidence>
<evidence type="ECO:0000256" key="1">
    <source>
        <dbReference type="ARBA" id="ARBA00010211"/>
    </source>
</evidence>
<keyword evidence="4" id="KW-0670">Pyruvate</keyword>
<dbReference type="InterPro" id="IPR011234">
    <property type="entry name" value="Fumarylacetoacetase-like_C"/>
</dbReference>
<name>A0A542YG65_9MICO</name>
<dbReference type="GO" id="GO:0016787">
    <property type="term" value="F:hydrolase activity"/>
    <property type="evidence" value="ECO:0007669"/>
    <property type="project" value="UniProtKB-KW"/>
</dbReference>
<evidence type="ECO:0000259" key="3">
    <source>
        <dbReference type="Pfam" id="PF01557"/>
    </source>
</evidence>
<protein>
    <submittedName>
        <fullName evidence="4">Acylpyruvate hydrolase</fullName>
    </submittedName>
</protein>
<dbReference type="FunFam" id="3.90.850.10:FF:000002">
    <property type="entry name" value="2-hydroxyhepta-2,4-diene-1,7-dioate isomerase"/>
    <property type="match status" value="1"/>
</dbReference>
<comment type="caution">
    <text evidence="4">The sequence shown here is derived from an EMBL/GenBank/DDBJ whole genome shotgun (WGS) entry which is preliminary data.</text>
</comment>
<keyword evidence="5" id="KW-1185">Reference proteome</keyword>
<dbReference type="GO" id="GO:0016853">
    <property type="term" value="F:isomerase activity"/>
    <property type="evidence" value="ECO:0007669"/>
    <property type="project" value="UniProtKB-ARBA"/>
</dbReference>
<feature type="domain" description="Fumarylacetoacetase-like C-terminal" evidence="3">
    <location>
        <begin position="75"/>
        <end position="275"/>
    </location>
</feature>
<dbReference type="PANTHER" id="PTHR42796">
    <property type="entry name" value="FUMARYLACETOACETATE HYDROLASE DOMAIN-CONTAINING PROTEIN 2A-RELATED"/>
    <property type="match status" value="1"/>
</dbReference>
<dbReference type="Gene3D" id="3.90.850.10">
    <property type="entry name" value="Fumarylacetoacetase-like, C-terminal domain"/>
    <property type="match status" value="1"/>
</dbReference>
<dbReference type="InterPro" id="IPR051121">
    <property type="entry name" value="FAH"/>
</dbReference>
<organism evidence="4 5">
    <name type="scientific">Homoserinimonas aerilata</name>
    <dbReference type="NCBI Taxonomy" id="1162970"/>
    <lineage>
        <taxon>Bacteria</taxon>
        <taxon>Bacillati</taxon>
        <taxon>Actinomycetota</taxon>
        <taxon>Actinomycetes</taxon>
        <taxon>Micrococcales</taxon>
        <taxon>Microbacteriaceae</taxon>
        <taxon>Homoserinimonas</taxon>
    </lineage>
</organism>
<reference evidence="4 5" key="1">
    <citation type="submission" date="2019-06" db="EMBL/GenBank/DDBJ databases">
        <title>Sequencing the genomes of 1000 actinobacteria strains.</title>
        <authorList>
            <person name="Klenk H.-P."/>
        </authorList>
    </citation>
    <scope>NUCLEOTIDE SEQUENCE [LARGE SCALE GENOMIC DNA]</scope>
    <source>
        <strain evidence="4 5">DSM 26477</strain>
    </source>
</reference>
<dbReference type="SUPFAM" id="SSF56529">
    <property type="entry name" value="FAH"/>
    <property type="match status" value="1"/>
</dbReference>
<evidence type="ECO:0000313" key="5">
    <source>
        <dbReference type="Proteomes" id="UP000317998"/>
    </source>
</evidence>
<evidence type="ECO:0000256" key="2">
    <source>
        <dbReference type="ARBA" id="ARBA00022723"/>
    </source>
</evidence>
<accession>A0A542YG65</accession>